<keyword evidence="3" id="KW-1185">Reference proteome</keyword>
<dbReference type="CDD" id="cd02440">
    <property type="entry name" value="AdoMet_MTases"/>
    <property type="match status" value="1"/>
</dbReference>
<dbReference type="GO" id="GO:0008757">
    <property type="term" value="F:S-adenosylmethionine-dependent methyltransferase activity"/>
    <property type="evidence" value="ECO:0007669"/>
    <property type="project" value="InterPro"/>
</dbReference>
<dbReference type="AlphaFoldDB" id="A0A5N3PIZ0"/>
<dbReference type="InterPro" id="IPR029063">
    <property type="entry name" value="SAM-dependent_MTases_sf"/>
</dbReference>
<accession>A0A5N3PIZ0</accession>
<dbReference type="OrthoDB" id="148175at2"/>
<dbReference type="SUPFAM" id="SSF53335">
    <property type="entry name" value="S-adenosyl-L-methionine-dependent methyltransferases"/>
    <property type="match status" value="1"/>
</dbReference>
<dbReference type="Pfam" id="PF08241">
    <property type="entry name" value="Methyltransf_11"/>
    <property type="match status" value="1"/>
</dbReference>
<organism evidence="2 3">
    <name type="scientific">Microvirga brassicacearum</name>
    <dbReference type="NCBI Taxonomy" id="2580413"/>
    <lineage>
        <taxon>Bacteria</taxon>
        <taxon>Pseudomonadati</taxon>
        <taxon>Pseudomonadota</taxon>
        <taxon>Alphaproteobacteria</taxon>
        <taxon>Hyphomicrobiales</taxon>
        <taxon>Methylobacteriaceae</taxon>
        <taxon>Microvirga</taxon>
    </lineage>
</organism>
<keyword evidence="2" id="KW-0489">Methyltransferase</keyword>
<dbReference type="Gene3D" id="3.40.50.150">
    <property type="entry name" value="Vaccinia Virus protein VP39"/>
    <property type="match status" value="1"/>
</dbReference>
<dbReference type="EMBL" id="VCMV01000001">
    <property type="protein sequence ID" value="KAB0269707.1"/>
    <property type="molecule type" value="Genomic_DNA"/>
</dbReference>
<evidence type="ECO:0000313" key="3">
    <source>
        <dbReference type="Proteomes" id="UP000325684"/>
    </source>
</evidence>
<feature type="domain" description="Methyltransferase type 11" evidence="1">
    <location>
        <begin position="42"/>
        <end position="132"/>
    </location>
</feature>
<name>A0A5N3PIZ0_9HYPH</name>
<dbReference type="Proteomes" id="UP000325684">
    <property type="component" value="Unassembled WGS sequence"/>
</dbReference>
<dbReference type="PANTHER" id="PTHR43591">
    <property type="entry name" value="METHYLTRANSFERASE"/>
    <property type="match status" value="1"/>
</dbReference>
<comment type="caution">
    <text evidence="2">The sequence shown here is derived from an EMBL/GenBank/DDBJ whole genome shotgun (WGS) entry which is preliminary data.</text>
</comment>
<proteinExistence type="predicted"/>
<protein>
    <submittedName>
        <fullName evidence="2">Class I SAM-dependent methyltransferase</fullName>
    </submittedName>
</protein>
<evidence type="ECO:0000259" key="1">
    <source>
        <dbReference type="Pfam" id="PF08241"/>
    </source>
</evidence>
<gene>
    <name evidence="2" type="ORF">FEZ63_00085</name>
</gene>
<dbReference type="GO" id="GO:0032259">
    <property type="term" value="P:methylation"/>
    <property type="evidence" value="ECO:0007669"/>
    <property type="project" value="UniProtKB-KW"/>
</dbReference>
<sequence>MESGTFASEAVNEASHWWFVGRRRLFAREIIEAKLPRTAKILDVGTSTGTNLRMLRDIGFADVEGLDFSEEAISYCASKGLGVVKQGDICAMPFPEGTFDLVLATDIIEHVDDDLKALSEIARVLKPGGLALVTVPAFRVLWGLQDRVAQHKRRYVRPELLSRIRKARLHVEKVYYFNYLLFLPIFAARRLIDLFGVQAKSEAELNSRWMNWFLERIFTFDVLSARHIKPPFGVSILAFVSKPAIFGKDRGEP</sequence>
<dbReference type="InterPro" id="IPR013216">
    <property type="entry name" value="Methyltransf_11"/>
</dbReference>
<evidence type="ECO:0000313" key="2">
    <source>
        <dbReference type="EMBL" id="KAB0269707.1"/>
    </source>
</evidence>
<reference evidence="2 3" key="1">
    <citation type="journal article" date="2019" name="Microorganisms">
        <title>Genome Insights into the Novel Species Microvirga brassicacearum, a Rapeseed Endophyte with Biotechnological Potential.</title>
        <authorList>
            <person name="Jimenez-Gomez A."/>
            <person name="Saati-Santamaria Z."/>
            <person name="Igual J.M."/>
            <person name="Rivas R."/>
            <person name="Mateos P.F."/>
            <person name="Garcia-Fraile P."/>
        </authorList>
    </citation>
    <scope>NUCLEOTIDE SEQUENCE [LARGE SCALE GENOMIC DNA]</scope>
    <source>
        <strain evidence="2 3">CDVBN77</strain>
    </source>
</reference>
<keyword evidence="2" id="KW-0808">Transferase</keyword>
<dbReference type="RefSeq" id="WP_150941601.1">
    <property type="nucleotide sequence ID" value="NZ_VCMV01000001.1"/>
</dbReference>